<reference evidence="2" key="2">
    <citation type="submission" date="2025-09" db="UniProtKB">
        <authorList>
            <consortium name="Ensembl"/>
        </authorList>
    </citation>
    <scope>IDENTIFICATION</scope>
</reference>
<evidence type="ECO:0000313" key="2">
    <source>
        <dbReference type="Ensembl" id="ENSCLMP00005026026.1"/>
    </source>
</evidence>
<feature type="signal peptide" evidence="1">
    <location>
        <begin position="1"/>
        <end position="21"/>
    </location>
</feature>
<evidence type="ECO:0000256" key="1">
    <source>
        <dbReference type="SAM" id="SignalP"/>
    </source>
</evidence>
<keyword evidence="3" id="KW-1185">Reference proteome</keyword>
<reference evidence="2" key="1">
    <citation type="submission" date="2025-08" db="UniProtKB">
        <authorList>
            <consortium name="Ensembl"/>
        </authorList>
    </citation>
    <scope>IDENTIFICATION</scope>
</reference>
<protein>
    <recommendedName>
        <fullName evidence="4">Interleukin</fullName>
    </recommendedName>
</protein>
<name>A0A8C3G0T1_CYCLU</name>
<evidence type="ECO:0000313" key="3">
    <source>
        <dbReference type="Proteomes" id="UP000694565"/>
    </source>
</evidence>
<dbReference type="GeneTree" id="ENSGT00940000177064"/>
<keyword evidence="1" id="KW-0732">Signal</keyword>
<dbReference type="Proteomes" id="UP000694565">
    <property type="component" value="Unplaced"/>
</dbReference>
<feature type="chain" id="PRO_5034026441" description="Interleukin" evidence="1">
    <location>
        <begin position="22"/>
        <end position="150"/>
    </location>
</feature>
<sequence>MGYFIRIAFWITLSGCLLTNSFPISDFGAYYLRKHVECPSESTFYAPRNVEKRCITTALDCVRRELSGTVREECEDPREYVDDAVEYLDLQIEERSGKGHALTDSRECACERWPETSFSEFVGDVLSLLELENICVLPVNALVNCCGNCA</sequence>
<dbReference type="InterPro" id="IPR009079">
    <property type="entry name" value="4_helix_cytokine-like_core"/>
</dbReference>
<accession>A0A8C3G0T1</accession>
<evidence type="ECO:0008006" key="4">
    <source>
        <dbReference type="Google" id="ProtNLM"/>
    </source>
</evidence>
<dbReference type="Ensembl" id="ENSCLMT00005027178.1">
    <property type="protein sequence ID" value="ENSCLMP00005026026.1"/>
    <property type="gene ID" value="ENSCLMG00005012725.1"/>
</dbReference>
<organism evidence="2 3">
    <name type="scientific">Cyclopterus lumpus</name>
    <name type="common">Lumpsucker</name>
    <dbReference type="NCBI Taxonomy" id="8103"/>
    <lineage>
        <taxon>Eukaryota</taxon>
        <taxon>Metazoa</taxon>
        <taxon>Chordata</taxon>
        <taxon>Craniata</taxon>
        <taxon>Vertebrata</taxon>
        <taxon>Euteleostomi</taxon>
        <taxon>Actinopterygii</taxon>
        <taxon>Neopterygii</taxon>
        <taxon>Teleostei</taxon>
        <taxon>Neoteleostei</taxon>
        <taxon>Acanthomorphata</taxon>
        <taxon>Eupercaria</taxon>
        <taxon>Perciformes</taxon>
        <taxon>Cottioidei</taxon>
        <taxon>Cottales</taxon>
        <taxon>Cyclopteridae</taxon>
        <taxon>Cyclopterus</taxon>
    </lineage>
</organism>
<dbReference type="AlphaFoldDB" id="A0A8C3G0T1"/>
<dbReference type="SUPFAM" id="SSF47266">
    <property type="entry name" value="4-helical cytokines"/>
    <property type="match status" value="1"/>
</dbReference>
<proteinExistence type="predicted"/>
<dbReference type="Gene3D" id="1.20.1250.70">
    <property type="entry name" value="Interleukin-15/Interleukin-21"/>
    <property type="match status" value="1"/>
</dbReference>